<dbReference type="PANTHER" id="PTHR42928">
    <property type="entry name" value="TRICARBOXYLATE-BINDING PROTEIN"/>
    <property type="match status" value="1"/>
</dbReference>
<comment type="caution">
    <text evidence="2">The sequence shown here is derived from an EMBL/GenBank/DDBJ whole genome shotgun (WGS) entry which is preliminary data.</text>
</comment>
<sequence>MLATRASGASGAFAQSGAVRVVVPLPAGSSNDVVARVLTAQMHHSLGESFIVDNKAGSNGVIGTMDVLRAAPDGQTLLLASNSPLATNTAFVKNMPYDPRRDLTPISGVSLTNHVLMVGSTSPIMTFPEFITYSKERPGKVTVGYSTTSVQLQIATLNKLAGTRLLAVAYKGSPEAINDVISGMLDATFSDPGNAVVHAKGGQLRALAVSSLKRNPITPDWPAISETLPGFDFPSWNALVGPAGMPRELVDRLSSAVIQTQRQRDVVERLAIHGTVPMIMGPDELKAFMDAETAKWVRLAREANIQPE</sequence>
<dbReference type="Gene3D" id="3.40.190.150">
    <property type="entry name" value="Bordetella uptake gene, domain 1"/>
    <property type="match status" value="1"/>
</dbReference>
<dbReference type="AlphaFoldDB" id="A0A9N8R4N5"/>
<evidence type="ECO:0008006" key="4">
    <source>
        <dbReference type="Google" id="ProtNLM"/>
    </source>
</evidence>
<dbReference type="InterPro" id="IPR005064">
    <property type="entry name" value="BUG"/>
</dbReference>
<evidence type="ECO:0000256" key="1">
    <source>
        <dbReference type="ARBA" id="ARBA00006987"/>
    </source>
</evidence>
<keyword evidence="3" id="KW-1185">Reference proteome</keyword>
<dbReference type="InterPro" id="IPR042100">
    <property type="entry name" value="Bug_dom1"/>
</dbReference>
<protein>
    <recommendedName>
        <fullName evidence="4">Tripartite tricarboxylate transporter substrate binding protein</fullName>
    </recommendedName>
</protein>
<comment type="similarity">
    <text evidence="1">Belongs to the UPF0065 (bug) family.</text>
</comment>
<dbReference type="SUPFAM" id="SSF53850">
    <property type="entry name" value="Periplasmic binding protein-like II"/>
    <property type="match status" value="1"/>
</dbReference>
<dbReference type="EMBL" id="CAJNAS010000037">
    <property type="protein sequence ID" value="CAE6964763.1"/>
    <property type="molecule type" value="Genomic_DNA"/>
</dbReference>
<organism evidence="2 3">
    <name type="scientific">Paraburkholderia domus</name>
    <dbReference type="NCBI Taxonomy" id="2793075"/>
    <lineage>
        <taxon>Bacteria</taxon>
        <taxon>Pseudomonadati</taxon>
        <taxon>Pseudomonadota</taxon>
        <taxon>Betaproteobacteria</taxon>
        <taxon>Burkholderiales</taxon>
        <taxon>Burkholderiaceae</taxon>
        <taxon>Paraburkholderia</taxon>
    </lineage>
</organism>
<evidence type="ECO:0000313" key="3">
    <source>
        <dbReference type="Proteomes" id="UP000675121"/>
    </source>
</evidence>
<name>A0A9N8R4N5_9BURK</name>
<dbReference type="Proteomes" id="UP000675121">
    <property type="component" value="Unassembled WGS sequence"/>
</dbReference>
<dbReference type="Pfam" id="PF03401">
    <property type="entry name" value="TctC"/>
    <property type="match status" value="1"/>
</dbReference>
<accession>A0A9N8R4N5</accession>
<dbReference type="PIRSF" id="PIRSF017082">
    <property type="entry name" value="YflP"/>
    <property type="match status" value="1"/>
</dbReference>
<dbReference type="RefSeq" id="WP_201082971.1">
    <property type="nucleotide sequence ID" value="NZ_CAJNAS010000037.1"/>
</dbReference>
<dbReference type="Gene3D" id="3.40.190.10">
    <property type="entry name" value="Periplasmic binding protein-like II"/>
    <property type="match status" value="1"/>
</dbReference>
<reference evidence="2" key="1">
    <citation type="submission" date="2021-02" db="EMBL/GenBank/DDBJ databases">
        <authorList>
            <person name="Vanwijnsberghe S."/>
        </authorList>
    </citation>
    <scope>NUCLEOTIDE SEQUENCE</scope>
    <source>
        <strain evidence="2">R-70211</strain>
    </source>
</reference>
<dbReference type="PANTHER" id="PTHR42928:SF5">
    <property type="entry name" value="BLR1237 PROTEIN"/>
    <property type="match status" value="1"/>
</dbReference>
<dbReference type="CDD" id="cd07012">
    <property type="entry name" value="PBP2_Bug_TTT"/>
    <property type="match status" value="1"/>
</dbReference>
<proteinExistence type="inferred from homology"/>
<evidence type="ECO:0000313" key="2">
    <source>
        <dbReference type="EMBL" id="CAE6964763.1"/>
    </source>
</evidence>
<gene>
    <name evidence="2" type="ORF">R70211_07250</name>
</gene>